<evidence type="ECO:0000313" key="1">
    <source>
        <dbReference type="EMBL" id="KAI5650630.1"/>
    </source>
</evidence>
<organism evidence="1 2">
    <name type="scientific">Catharanthus roseus</name>
    <name type="common">Madagascar periwinkle</name>
    <name type="synonym">Vinca rosea</name>
    <dbReference type="NCBI Taxonomy" id="4058"/>
    <lineage>
        <taxon>Eukaryota</taxon>
        <taxon>Viridiplantae</taxon>
        <taxon>Streptophyta</taxon>
        <taxon>Embryophyta</taxon>
        <taxon>Tracheophyta</taxon>
        <taxon>Spermatophyta</taxon>
        <taxon>Magnoliopsida</taxon>
        <taxon>eudicotyledons</taxon>
        <taxon>Gunneridae</taxon>
        <taxon>Pentapetalae</taxon>
        <taxon>asterids</taxon>
        <taxon>lamiids</taxon>
        <taxon>Gentianales</taxon>
        <taxon>Apocynaceae</taxon>
        <taxon>Rauvolfioideae</taxon>
        <taxon>Vinceae</taxon>
        <taxon>Catharanthinae</taxon>
        <taxon>Catharanthus</taxon>
    </lineage>
</organism>
<accession>A0ACB9ZSR7</accession>
<dbReference type="Proteomes" id="UP001060085">
    <property type="component" value="Linkage Group LG08"/>
</dbReference>
<proteinExistence type="predicted"/>
<evidence type="ECO:0000313" key="2">
    <source>
        <dbReference type="Proteomes" id="UP001060085"/>
    </source>
</evidence>
<gene>
    <name evidence="1" type="ORF">M9H77_36635</name>
</gene>
<dbReference type="EMBL" id="CM044708">
    <property type="protein sequence ID" value="KAI5650630.1"/>
    <property type="molecule type" value="Genomic_DNA"/>
</dbReference>
<protein>
    <submittedName>
        <fullName evidence="1">Uncharacterized protein</fullName>
    </submittedName>
</protein>
<sequence length="318" mass="34249">MYSSARLPIVQTLPLEGAAGTGGGEFHHHQHGPIMSLDGTNLPGDACLVLTTDPKPRLRWTAELHERFVDAVTQLGGPDKATPKTIMRTMGVKGLTLYHLKSHLQKYRLGKQSSKETTENSKDASCVAESQDTGSSTSASSRMIAQDLNDGYQVTEALRVQMEVQRRLHEQLEVQRRLQLRIEAQSKYLQSILEKACKVLNDQALVSAGLEVAREELSELAIKVASDCQGVASVPSLTDVAASMENTNASSMPARIGDCSIESCLTTSNESPVSPLGGGSQAPAAMKKRSRPELGNVESLPLEGTMPQVDWVISNIGS</sequence>
<comment type="caution">
    <text evidence="1">The sequence shown here is derived from an EMBL/GenBank/DDBJ whole genome shotgun (WGS) entry which is preliminary data.</text>
</comment>
<keyword evidence="2" id="KW-1185">Reference proteome</keyword>
<reference evidence="2" key="1">
    <citation type="journal article" date="2023" name="Nat. Plants">
        <title>Single-cell RNA sequencing provides a high-resolution roadmap for understanding the multicellular compartmentation of specialized metabolism.</title>
        <authorList>
            <person name="Sun S."/>
            <person name="Shen X."/>
            <person name="Li Y."/>
            <person name="Li Y."/>
            <person name="Wang S."/>
            <person name="Li R."/>
            <person name="Zhang H."/>
            <person name="Shen G."/>
            <person name="Guo B."/>
            <person name="Wei J."/>
            <person name="Xu J."/>
            <person name="St-Pierre B."/>
            <person name="Chen S."/>
            <person name="Sun C."/>
        </authorList>
    </citation>
    <scope>NUCLEOTIDE SEQUENCE [LARGE SCALE GENOMIC DNA]</scope>
</reference>
<name>A0ACB9ZSR7_CATRO</name>